<gene>
    <name evidence="5" type="ORF">HGO23_02985</name>
</gene>
<dbReference type="Proteomes" id="UP000665047">
    <property type="component" value="Chromosome"/>
</dbReference>
<dbReference type="PANTHER" id="PTHR43691">
    <property type="entry name" value="URIDINE PHOSPHORYLASE"/>
    <property type="match status" value="1"/>
</dbReference>
<dbReference type="EC" id="2.4.2.3" evidence="1"/>
<feature type="domain" description="Nucleoside phosphorylase" evidence="4">
    <location>
        <begin position="29"/>
        <end position="239"/>
    </location>
</feature>
<accession>A0ABX7VLH9</accession>
<evidence type="ECO:0000313" key="6">
    <source>
        <dbReference type="Proteomes" id="UP000665047"/>
    </source>
</evidence>
<evidence type="ECO:0000259" key="4">
    <source>
        <dbReference type="Pfam" id="PF01048"/>
    </source>
</evidence>
<evidence type="ECO:0000256" key="1">
    <source>
        <dbReference type="ARBA" id="ARBA00011888"/>
    </source>
</evidence>
<comment type="catalytic activity">
    <reaction evidence="3">
        <text>uridine + phosphate = alpha-D-ribose 1-phosphate + uracil</text>
        <dbReference type="Rhea" id="RHEA:24388"/>
        <dbReference type="ChEBI" id="CHEBI:16704"/>
        <dbReference type="ChEBI" id="CHEBI:17568"/>
        <dbReference type="ChEBI" id="CHEBI:43474"/>
        <dbReference type="ChEBI" id="CHEBI:57720"/>
        <dbReference type="EC" id="2.4.2.3"/>
    </reaction>
</comment>
<dbReference type="RefSeq" id="WP_209027927.1">
    <property type="nucleotide sequence ID" value="NZ_CP072455.1"/>
</dbReference>
<dbReference type="PANTHER" id="PTHR43691:SF11">
    <property type="entry name" value="FI09636P-RELATED"/>
    <property type="match status" value="1"/>
</dbReference>
<dbReference type="Pfam" id="PF01048">
    <property type="entry name" value="PNP_UDP_1"/>
    <property type="match status" value="1"/>
</dbReference>
<keyword evidence="6" id="KW-1185">Reference proteome</keyword>
<dbReference type="CDD" id="cd09007">
    <property type="entry name" value="NP-I_spr0068"/>
    <property type="match status" value="1"/>
</dbReference>
<dbReference type="SUPFAM" id="SSF53167">
    <property type="entry name" value="Purine and uridine phosphorylases"/>
    <property type="match status" value="1"/>
</dbReference>
<dbReference type="Gene3D" id="3.40.50.1580">
    <property type="entry name" value="Nucleoside phosphorylase domain"/>
    <property type="match status" value="1"/>
</dbReference>
<evidence type="ECO:0000256" key="3">
    <source>
        <dbReference type="ARBA" id="ARBA00048447"/>
    </source>
</evidence>
<organism evidence="5 6">
    <name type="scientific">Xenorhabdus budapestensis</name>
    <dbReference type="NCBI Taxonomy" id="290110"/>
    <lineage>
        <taxon>Bacteria</taxon>
        <taxon>Pseudomonadati</taxon>
        <taxon>Pseudomonadota</taxon>
        <taxon>Gammaproteobacteria</taxon>
        <taxon>Enterobacterales</taxon>
        <taxon>Morganellaceae</taxon>
        <taxon>Xenorhabdus</taxon>
    </lineage>
</organism>
<protein>
    <recommendedName>
        <fullName evidence="2">Uridine phosphorylase</fullName>
        <ecNumber evidence="1">2.4.2.3</ecNumber>
    </recommendedName>
</protein>
<proteinExistence type="predicted"/>
<name>A0ABX7VLH9_XENBU</name>
<dbReference type="EMBL" id="CP072455">
    <property type="protein sequence ID" value="QTL40385.1"/>
    <property type="molecule type" value="Genomic_DNA"/>
</dbReference>
<reference evidence="5 6" key="1">
    <citation type="submission" date="2021-03" db="EMBL/GenBank/DDBJ databases">
        <title>Complete Genome Sequence Data of Xenorhabdus budapestensis strain C72, a Candidate Biological Control Agent, from China.</title>
        <authorList>
            <person name="LI B."/>
            <person name="WANG S."/>
            <person name="QIU D."/>
        </authorList>
    </citation>
    <scope>NUCLEOTIDE SEQUENCE [LARGE SCALE GENOMIC DNA]</scope>
    <source>
        <strain evidence="5 6">C-7-2</strain>
    </source>
</reference>
<evidence type="ECO:0000313" key="5">
    <source>
        <dbReference type="EMBL" id="QTL40385.1"/>
    </source>
</evidence>
<dbReference type="InterPro" id="IPR000845">
    <property type="entry name" value="Nucleoside_phosphorylase_d"/>
</dbReference>
<evidence type="ECO:0000256" key="2">
    <source>
        <dbReference type="ARBA" id="ARBA00021980"/>
    </source>
</evidence>
<sequence length="253" mass="27790">MSNKSVVDPNKFINYLKENGYLSKCVPPKIVIVVFLESLLNYCKEKYPLKKIEGFDAGELFLLEDNSSVAIFFCKGIGAPVAVINLEELIAYGVSNFIVVGSAGAISPNLSIGDIVICNSALRDEGTSRHYIDKGTISSPTESWTKEIKVHLSEKVAEVHEGGTWTTDAPYRETESKVVDLQNKGYLCVEMEASAMFTVADFYNVSIAALFAISDSLADLQWTPGFFSIKVSDSLHELIDFCLEFSVKAEANV</sequence>
<dbReference type="InterPro" id="IPR035994">
    <property type="entry name" value="Nucleoside_phosphorylase_sf"/>
</dbReference>